<evidence type="ECO:0000313" key="1">
    <source>
        <dbReference type="EMBL" id="WNQ11254.1"/>
    </source>
</evidence>
<proteinExistence type="predicted"/>
<evidence type="ECO:0000313" key="2">
    <source>
        <dbReference type="Proteomes" id="UP001305702"/>
    </source>
</evidence>
<organism evidence="1 2">
    <name type="scientific">Paenibacillus aurantius</name>
    <dbReference type="NCBI Taxonomy" id="2918900"/>
    <lineage>
        <taxon>Bacteria</taxon>
        <taxon>Bacillati</taxon>
        <taxon>Bacillota</taxon>
        <taxon>Bacilli</taxon>
        <taxon>Bacillales</taxon>
        <taxon>Paenibacillaceae</taxon>
        <taxon>Paenibacillus</taxon>
    </lineage>
</organism>
<sequence>MIVYELDDVWVMTAQDDHARFSGAAAGFWKDESLTGSVLYEDVRLAIQEHDRGWIPLDVHPMWNDREQRPYSFRDLPVGLKLPYYRQGVDEVQERNEYAALLNSLHYASFFHEDRIGGLGDIEKDGVDRFLAWEQQRRGAIKAGNGWTGEEAGKDIAYHLEVLQFCDTLSLFVSLQEPGEPLRFYAGGFAETFHFLGRQKIRASWEDRETVRLTPSPLVEGASGSFRFKEVPKASAREKGIGAAYRETPWRERMIRFTGA</sequence>
<protein>
    <submittedName>
        <fullName evidence="1">DUF3891 family protein</fullName>
    </submittedName>
</protein>
<dbReference type="RefSeq" id="WP_315605030.1">
    <property type="nucleotide sequence ID" value="NZ_CP130318.1"/>
</dbReference>
<reference evidence="1 2" key="1">
    <citation type="submission" date="2022-02" db="EMBL/GenBank/DDBJ databases">
        <title>Paenibacillus sp. MBLB1776 Whole Genome Shotgun Sequencing.</title>
        <authorList>
            <person name="Hwang C.Y."/>
            <person name="Cho E.-S."/>
            <person name="Seo M.-J."/>
        </authorList>
    </citation>
    <scope>NUCLEOTIDE SEQUENCE [LARGE SCALE GENOMIC DNA]</scope>
    <source>
        <strain evidence="1 2">MBLB1776</strain>
    </source>
</reference>
<dbReference type="EMBL" id="CP130318">
    <property type="protein sequence ID" value="WNQ11254.1"/>
    <property type="molecule type" value="Genomic_DNA"/>
</dbReference>
<dbReference type="Proteomes" id="UP001305702">
    <property type="component" value="Chromosome"/>
</dbReference>
<dbReference type="KEGG" id="paun:MJA45_27255"/>
<dbReference type="InterPro" id="IPR024992">
    <property type="entry name" value="DUF3891"/>
</dbReference>
<dbReference type="Pfam" id="PF13030">
    <property type="entry name" value="DUF3891"/>
    <property type="match status" value="1"/>
</dbReference>
<accession>A0AA96LDM3</accession>
<name>A0AA96LDM3_9BACL</name>
<keyword evidence="2" id="KW-1185">Reference proteome</keyword>
<dbReference type="AlphaFoldDB" id="A0AA96LDM3"/>
<gene>
    <name evidence="1" type="ORF">MJA45_27255</name>
</gene>